<keyword evidence="2" id="KW-1133">Transmembrane helix</keyword>
<dbReference type="InParanoid" id="A0A251T5H3"/>
<dbReference type="GO" id="GO:0016740">
    <property type="term" value="F:transferase activity"/>
    <property type="evidence" value="ECO:0007669"/>
    <property type="project" value="UniProtKB-KW"/>
</dbReference>
<dbReference type="STRING" id="4232.A0A251T5H3"/>
<dbReference type="EMBL" id="MNCJ02000321">
    <property type="protein sequence ID" value="KAF5801843.1"/>
    <property type="molecule type" value="Genomic_DNA"/>
</dbReference>
<evidence type="ECO:0000313" key="4">
    <source>
        <dbReference type="EMBL" id="KAF5801843.1"/>
    </source>
</evidence>
<dbReference type="InterPro" id="IPR005069">
    <property type="entry name" value="Nucl-diP-sugar_transferase"/>
</dbReference>
<dbReference type="PANTHER" id="PTHR46038">
    <property type="entry name" value="EXPRESSED PROTEIN-RELATED"/>
    <property type="match status" value="1"/>
</dbReference>
<reference evidence="4" key="3">
    <citation type="submission" date="2020-06" db="EMBL/GenBank/DDBJ databases">
        <title>Helianthus annuus Genome sequencing and assembly Release 2.</title>
        <authorList>
            <person name="Gouzy J."/>
            <person name="Langlade N."/>
            <person name="Munos S."/>
        </authorList>
    </citation>
    <scope>NUCLEOTIDE SEQUENCE</scope>
    <source>
        <tissue evidence="4">Leaves</tissue>
    </source>
</reference>
<organism evidence="5 6">
    <name type="scientific">Helianthus annuus</name>
    <name type="common">Common sunflower</name>
    <dbReference type="NCBI Taxonomy" id="4232"/>
    <lineage>
        <taxon>Eukaryota</taxon>
        <taxon>Viridiplantae</taxon>
        <taxon>Streptophyta</taxon>
        <taxon>Embryophyta</taxon>
        <taxon>Tracheophyta</taxon>
        <taxon>Spermatophyta</taxon>
        <taxon>Magnoliopsida</taxon>
        <taxon>eudicotyledons</taxon>
        <taxon>Gunneridae</taxon>
        <taxon>Pentapetalae</taxon>
        <taxon>asterids</taxon>
        <taxon>campanulids</taxon>
        <taxon>Asterales</taxon>
        <taxon>Asteraceae</taxon>
        <taxon>Asteroideae</taxon>
        <taxon>Heliantheae alliance</taxon>
        <taxon>Heliantheae</taxon>
        <taxon>Helianthus</taxon>
    </lineage>
</organism>
<dbReference type="Pfam" id="PF03407">
    <property type="entry name" value="Nucleotid_trans"/>
    <property type="match status" value="1"/>
</dbReference>
<evidence type="ECO:0000313" key="6">
    <source>
        <dbReference type="Proteomes" id="UP000215914"/>
    </source>
</evidence>
<feature type="transmembrane region" description="Helical" evidence="2">
    <location>
        <begin position="48"/>
        <end position="66"/>
    </location>
</feature>
<evidence type="ECO:0000256" key="2">
    <source>
        <dbReference type="SAM" id="Phobius"/>
    </source>
</evidence>
<feature type="compositionally biased region" description="Polar residues" evidence="1">
    <location>
        <begin position="1"/>
        <end position="10"/>
    </location>
</feature>
<dbReference type="Proteomes" id="UP000215914">
    <property type="component" value="Chromosome 12"/>
</dbReference>
<dbReference type="OrthoDB" id="540503at2759"/>
<dbReference type="InterPro" id="IPR044821">
    <property type="entry name" value="At1g28695/At4g15970-like"/>
</dbReference>
<feature type="domain" description="Nucleotide-diphospho-sugar transferase" evidence="3">
    <location>
        <begin position="141"/>
        <end position="337"/>
    </location>
</feature>
<evidence type="ECO:0000313" key="5">
    <source>
        <dbReference type="EMBL" id="OTG06348.1"/>
    </source>
</evidence>
<reference evidence="5" key="2">
    <citation type="submission" date="2017-02" db="EMBL/GenBank/DDBJ databases">
        <title>Sunflower complete genome.</title>
        <authorList>
            <person name="Langlade N."/>
            <person name="Munos S."/>
        </authorList>
    </citation>
    <scope>NUCLEOTIDE SEQUENCE [LARGE SCALE GENOMIC DNA]</scope>
    <source>
        <tissue evidence="5">Leaves</tissue>
    </source>
</reference>
<accession>A0A251T5H3</accession>
<dbReference type="AlphaFoldDB" id="A0A251T5H3"/>
<keyword evidence="2" id="KW-0472">Membrane</keyword>
<gene>
    <name evidence="5" type="ORF">HannXRQ_Chr12g0384121</name>
    <name evidence="4" type="ORF">HanXRQr2_Chr06g0252791</name>
</gene>
<keyword evidence="6" id="KW-1185">Reference proteome</keyword>
<evidence type="ECO:0000259" key="3">
    <source>
        <dbReference type="Pfam" id="PF03407"/>
    </source>
</evidence>
<name>A0A251T5H3_HELAN</name>
<keyword evidence="5" id="KW-0808">Transferase</keyword>
<evidence type="ECO:0000256" key="1">
    <source>
        <dbReference type="SAM" id="MobiDB-lite"/>
    </source>
</evidence>
<dbReference type="Gramene" id="mRNA:HanXRQr2_Chr06g0252791">
    <property type="protein sequence ID" value="mRNA:HanXRQr2_Chr06g0252791"/>
    <property type="gene ID" value="HanXRQr2_Chr06g0252791"/>
</dbReference>
<feature type="region of interest" description="Disordered" evidence="1">
    <location>
        <begin position="371"/>
        <end position="390"/>
    </location>
</feature>
<protein>
    <submittedName>
        <fullName evidence="4 5">Nucleotide-diphospho-sugar transferase</fullName>
    </submittedName>
</protein>
<keyword evidence="2" id="KW-0812">Transmembrane</keyword>
<proteinExistence type="predicted"/>
<dbReference type="EMBL" id="CM007901">
    <property type="protein sequence ID" value="OTG06348.1"/>
    <property type="molecule type" value="Genomic_DNA"/>
</dbReference>
<feature type="region of interest" description="Disordered" evidence="1">
    <location>
        <begin position="1"/>
        <end position="30"/>
    </location>
</feature>
<reference evidence="4 6" key="1">
    <citation type="journal article" date="2017" name="Nature">
        <title>The sunflower genome provides insights into oil metabolism, flowering and Asterid evolution.</title>
        <authorList>
            <person name="Badouin H."/>
            <person name="Gouzy J."/>
            <person name="Grassa C.J."/>
            <person name="Murat F."/>
            <person name="Staton S.E."/>
            <person name="Cottret L."/>
            <person name="Lelandais-Briere C."/>
            <person name="Owens G.L."/>
            <person name="Carrere S."/>
            <person name="Mayjonade B."/>
            <person name="Legrand L."/>
            <person name="Gill N."/>
            <person name="Kane N.C."/>
            <person name="Bowers J.E."/>
            <person name="Hubner S."/>
            <person name="Bellec A."/>
            <person name="Berard A."/>
            <person name="Berges H."/>
            <person name="Blanchet N."/>
            <person name="Boniface M.C."/>
            <person name="Brunel D."/>
            <person name="Catrice O."/>
            <person name="Chaidir N."/>
            <person name="Claudel C."/>
            <person name="Donnadieu C."/>
            <person name="Faraut T."/>
            <person name="Fievet G."/>
            <person name="Helmstetter N."/>
            <person name="King M."/>
            <person name="Knapp S.J."/>
            <person name="Lai Z."/>
            <person name="Le Paslier M.C."/>
            <person name="Lippi Y."/>
            <person name="Lorenzon L."/>
            <person name="Mandel J.R."/>
            <person name="Marage G."/>
            <person name="Marchand G."/>
            <person name="Marquand E."/>
            <person name="Bret-Mestries E."/>
            <person name="Morien E."/>
            <person name="Nambeesan S."/>
            <person name="Nguyen T."/>
            <person name="Pegot-Espagnet P."/>
            <person name="Pouilly N."/>
            <person name="Raftis F."/>
            <person name="Sallet E."/>
            <person name="Schiex T."/>
            <person name="Thomas J."/>
            <person name="Vandecasteele C."/>
            <person name="Vares D."/>
            <person name="Vear F."/>
            <person name="Vautrin S."/>
            <person name="Crespi M."/>
            <person name="Mangin B."/>
            <person name="Burke J.M."/>
            <person name="Salse J."/>
            <person name="Munos S."/>
            <person name="Vincourt P."/>
            <person name="Rieseberg L.H."/>
            <person name="Langlade N.B."/>
        </authorList>
    </citation>
    <scope>NUCLEOTIDE SEQUENCE [LARGE SCALE GENOMIC DNA]</scope>
    <source>
        <strain evidence="6">cv. SF193</strain>
        <tissue evidence="4">Leaves</tissue>
    </source>
</reference>
<dbReference type="OMA" id="SHEDSWG"/>
<dbReference type="PANTHER" id="PTHR46038:SF62">
    <property type="entry name" value="GLYCOSYLTRANSFERASE"/>
    <property type="match status" value="1"/>
</dbReference>
<sequence>MGLETQTNMVASGHQHQKSPPPSPPPELNNDHNLLFNRFKLRFQTPKAVIIFAMVALSCLLLYHSSPSVPFRVLYNPFAATKHRPNSEKKVDELKSILKEAATSSNTIIITTINDAWAEPNSMFDLFLESFKIGNVTQRFIKHLVVIALDQKAYTRCLKLHSHCYNLSTHGVDFSEEAYFMAPDYLKMMWRRIDFLRTILDLGYNFIFTDADIMWFWDPFPHFNKDGDFQIACDYYTGNPINLNNLPNGGFTYVKSNEKTIEFYKFWFNSRLTYPGLHDQDVFNKIKFDPIIRHNGLQIRFLDTAFFGGFCEPSRDFDKVCTMHANCCVGLENKVHDIRIMLQDWRKYRQVLGNQTAMVRSISWTVPQSCRGSFQRPRAPKKKEDVGSKS</sequence>